<dbReference type="EMBL" id="VSSQ01010679">
    <property type="protein sequence ID" value="MPM44946.1"/>
    <property type="molecule type" value="Genomic_DNA"/>
</dbReference>
<proteinExistence type="predicted"/>
<gene>
    <name evidence="1" type="ORF">SDC9_91629</name>
</gene>
<name>A0A644ZW60_9ZZZZ</name>
<evidence type="ECO:0000313" key="1">
    <source>
        <dbReference type="EMBL" id="MPM44946.1"/>
    </source>
</evidence>
<sequence>MVKNKFAIELQSKDLKIPRGRKGFDVGLELGAACRVTLGHVKTGDLKQTQTIITL</sequence>
<reference evidence="1" key="1">
    <citation type="submission" date="2019-08" db="EMBL/GenBank/DDBJ databases">
        <authorList>
            <person name="Kucharzyk K."/>
            <person name="Murdoch R.W."/>
            <person name="Higgins S."/>
            <person name="Loffler F."/>
        </authorList>
    </citation>
    <scope>NUCLEOTIDE SEQUENCE</scope>
</reference>
<comment type="caution">
    <text evidence="1">The sequence shown here is derived from an EMBL/GenBank/DDBJ whole genome shotgun (WGS) entry which is preliminary data.</text>
</comment>
<protein>
    <submittedName>
        <fullName evidence="1">Uncharacterized protein</fullName>
    </submittedName>
</protein>
<dbReference type="AlphaFoldDB" id="A0A644ZW60"/>
<organism evidence="1">
    <name type="scientific">bioreactor metagenome</name>
    <dbReference type="NCBI Taxonomy" id="1076179"/>
    <lineage>
        <taxon>unclassified sequences</taxon>
        <taxon>metagenomes</taxon>
        <taxon>ecological metagenomes</taxon>
    </lineage>
</organism>
<accession>A0A644ZW60</accession>